<evidence type="ECO:0000256" key="1">
    <source>
        <dbReference type="SAM" id="SignalP"/>
    </source>
</evidence>
<sequence length="164" mass="17956">MPPHKMFRVLAVTLSAAGLGLTFAQGAHAAALPHATPAAEASYLTNVVHAPKNPFENLKLDGLTAKYHFMCPAGHCVDYWSLVLTDDLAAKPYQGGEFFLYAPDSGEFGWFLVTDIVQRTVSGPYQVQIIDTEFLRSHPRVEVRYGNPDRPEQARVIASASQAK</sequence>
<organism evidence="2 3">
    <name type="scientific">Longimycelium tulufanense</name>
    <dbReference type="NCBI Taxonomy" id="907463"/>
    <lineage>
        <taxon>Bacteria</taxon>
        <taxon>Bacillati</taxon>
        <taxon>Actinomycetota</taxon>
        <taxon>Actinomycetes</taxon>
        <taxon>Pseudonocardiales</taxon>
        <taxon>Pseudonocardiaceae</taxon>
        <taxon>Longimycelium</taxon>
    </lineage>
</organism>
<dbReference type="Proteomes" id="UP000637578">
    <property type="component" value="Unassembled WGS sequence"/>
</dbReference>
<protein>
    <submittedName>
        <fullName evidence="2">Uncharacterized protein</fullName>
    </submittedName>
</protein>
<reference evidence="2" key="1">
    <citation type="journal article" date="2014" name="Int. J. Syst. Evol. Microbiol.">
        <title>Complete genome sequence of Corynebacterium casei LMG S-19264T (=DSM 44701T), isolated from a smear-ripened cheese.</title>
        <authorList>
            <consortium name="US DOE Joint Genome Institute (JGI-PGF)"/>
            <person name="Walter F."/>
            <person name="Albersmeier A."/>
            <person name="Kalinowski J."/>
            <person name="Ruckert C."/>
        </authorList>
    </citation>
    <scope>NUCLEOTIDE SEQUENCE</scope>
    <source>
        <strain evidence="2">CGMCC 4.5737</strain>
    </source>
</reference>
<dbReference type="AlphaFoldDB" id="A0A8J3CHK7"/>
<name>A0A8J3CHK7_9PSEU</name>
<evidence type="ECO:0000313" key="3">
    <source>
        <dbReference type="Proteomes" id="UP000637578"/>
    </source>
</evidence>
<reference evidence="2" key="2">
    <citation type="submission" date="2020-09" db="EMBL/GenBank/DDBJ databases">
        <authorList>
            <person name="Sun Q."/>
            <person name="Zhou Y."/>
        </authorList>
    </citation>
    <scope>NUCLEOTIDE SEQUENCE</scope>
    <source>
        <strain evidence="2">CGMCC 4.5737</strain>
    </source>
</reference>
<proteinExistence type="predicted"/>
<keyword evidence="3" id="KW-1185">Reference proteome</keyword>
<keyword evidence="1" id="KW-0732">Signal</keyword>
<dbReference type="EMBL" id="BMMK01000017">
    <property type="protein sequence ID" value="GGM62646.1"/>
    <property type="molecule type" value="Genomic_DNA"/>
</dbReference>
<comment type="caution">
    <text evidence="2">The sequence shown here is derived from an EMBL/GenBank/DDBJ whole genome shotgun (WGS) entry which is preliminary data.</text>
</comment>
<feature type="chain" id="PRO_5035252000" evidence="1">
    <location>
        <begin position="30"/>
        <end position="164"/>
    </location>
</feature>
<evidence type="ECO:0000313" key="2">
    <source>
        <dbReference type="EMBL" id="GGM62646.1"/>
    </source>
</evidence>
<gene>
    <name evidence="2" type="ORF">GCM10012275_36690</name>
</gene>
<accession>A0A8J3CHK7</accession>
<feature type="signal peptide" evidence="1">
    <location>
        <begin position="1"/>
        <end position="29"/>
    </location>
</feature>